<proteinExistence type="predicted"/>
<feature type="region of interest" description="Disordered" evidence="1">
    <location>
        <begin position="1"/>
        <end position="106"/>
    </location>
</feature>
<name>A0A9J2P873_ASCLU</name>
<feature type="compositionally biased region" description="Basic residues" evidence="1">
    <location>
        <begin position="1"/>
        <end position="18"/>
    </location>
</feature>
<feature type="compositionally biased region" description="Basic residues" evidence="1">
    <location>
        <begin position="48"/>
        <end position="67"/>
    </location>
</feature>
<evidence type="ECO:0000313" key="3">
    <source>
        <dbReference type="WBParaSite" id="ALUE_0000606201-mRNA-1"/>
    </source>
</evidence>
<dbReference type="AlphaFoldDB" id="A0A9J2P873"/>
<accession>A0A9J2P873</accession>
<organism evidence="2 3">
    <name type="scientific">Ascaris lumbricoides</name>
    <name type="common">Giant roundworm</name>
    <dbReference type="NCBI Taxonomy" id="6252"/>
    <lineage>
        <taxon>Eukaryota</taxon>
        <taxon>Metazoa</taxon>
        <taxon>Ecdysozoa</taxon>
        <taxon>Nematoda</taxon>
        <taxon>Chromadorea</taxon>
        <taxon>Rhabditida</taxon>
        <taxon>Spirurina</taxon>
        <taxon>Ascaridomorpha</taxon>
        <taxon>Ascaridoidea</taxon>
        <taxon>Ascarididae</taxon>
        <taxon>Ascaris</taxon>
    </lineage>
</organism>
<evidence type="ECO:0000313" key="2">
    <source>
        <dbReference type="Proteomes" id="UP000036681"/>
    </source>
</evidence>
<dbReference type="WBParaSite" id="ALUE_0000606201-mRNA-1">
    <property type="protein sequence ID" value="ALUE_0000606201-mRNA-1"/>
    <property type="gene ID" value="ALUE_0000606201"/>
</dbReference>
<evidence type="ECO:0000256" key="1">
    <source>
        <dbReference type="SAM" id="MobiDB-lite"/>
    </source>
</evidence>
<keyword evidence="2" id="KW-1185">Reference proteome</keyword>
<reference evidence="3" key="1">
    <citation type="submission" date="2023-03" db="UniProtKB">
        <authorList>
            <consortium name="WormBaseParasite"/>
        </authorList>
    </citation>
    <scope>IDENTIFICATION</scope>
</reference>
<protein>
    <submittedName>
        <fullName evidence="3">H15 domain-containing protein</fullName>
    </submittedName>
</protein>
<dbReference type="Proteomes" id="UP000036681">
    <property type="component" value="Unplaced"/>
</dbReference>
<sequence length="106" mass="10923">MAHHKAVAKASKGAKRGRPPTGTRAAEENGVEKANSPTPKVASAITKPKGKRGRPAGSTKKNKKRGAAAKTVKNTTQKEKEGERGVSGTEGGQQCARSFSGGILCN</sequence>